<name>A0A1W1GX29_9GAMM</name>
<dbReference type="Proteomes" id="UP000191133">
    <property type="component" value="Unassembled WGS sequence"/>
</dbReference>
<organism evidence="1 2">
    <name type="scientific">Stenotrophomonas indicatrix</name>
    <dbReference type="NCBI Taxonomy" id="2045451"/>
    <lineage>
        <taxon>Bacteria</taxon>
        <taxon>Pseudomonadati</taxon>
        <taxon>Pseudomonadota</taxon>
        <taxon>Gammaproteobacteria</taxon>
        <taxon>Lysobacterales</taxon>
        <taxon>Lysobacteraceae</taxon>
        <taxon>Stenotrophomonas</taxon>
    </lineage>
</organism>
<protein>
    <submittedName>
        <fullName evidence="1">Uncharacterized protein</fullName>
    </submittedName>
</protein>
<gene>
    <name evidence="1" type="ORF">SAMN04488690_1626</name>
</gene>
<reference evidence="2" key="1">
    <citation type="submission" date="2016-10" db="EMBL/GenBank/DDBJ databases">
        <authorList>
            <person name="Varghese N."/>
        </authorList>
    </citation>
    <scope>NUCLEOTIDE SEQUENCE [LARGE SCALE GENOMIC DNA]</scope>
    <source>
        <strain evidence="2">92MFCol6.1</strain>
    </source>
</reference>
<dbReference type="AlphaFoldDB" id="A0A1W1GX29"/>
<evidence type="ECO:0000313" key="1">
    <source>
        <dbReference type="EMBL" id="SLM23919.1"/>
    </source>
</evidence>
<evidence type="ECO:0000313" key="2">
    <source>
        <dbReference type="Proteomes" id="UP000191133"/>
    </source>
</evidence>
<dbReference type="RefSeq" id="WP_080149243.1">
    <property type="nucleotide sequence ID" value="NZ_FWEU01000002.1"/>
</dbReference>
<proteinExistence type="predicted"/>
<accession>A0A1W1GX29</accession>
<dbReference type="EMBL" id="FWEU01000002">
    <property type="protein sequence ID" value="SLM23919.1"/>
    <property type="molecule type" value="Genomic_DNA"/>
</dbReference>
<sequence>MTRIVLAGIELPADLQWTDEFTAWKVGQQVRTSLTGALIVQESARQAGRPITLQTSRDGTAYVGPVNLPVLRALQANEGETRVAPLELIVPAHNGGDRVFQVRWRRADGPAIEAEPIRFAVPALDPDYFSITIRLMTV</sequence>